<organism evidence="5 6">
    <name type="scientific">Paucilactobacillus nenjiangensis</name>
    <dbReference type="NCBI Taxonomy" id="1296540"/>
    <lineage>
        <taxon>Bacteria</taxon>
        <taxon>Bacillati</taxon>
        <taxon>Bacillota</taxon>
        <taxon>Bacilli</taxon>
        <taxon>Lactobacillales</taxon>
        <taxon>Lactobacillaceae</taxon>
        <taxon>Paucilactobacillus</taxon>
    </lineage>
</organism>
<keyword evidence="1" id="KW-0732">Signal</keyword>
<protein>
    <recommendedName>
        <fullName evidence="4">SCP domain-containing protein</fullName>
    </recommendedName>
</protein>
<feature type="transmembrane region" description="Helical" evidence="3">
    <location>
        <begin position="466"/>
        <end position="487"/>
    </location>
</feature>
<evidence type="ECO:0000313" key="5">
    <source>
        <dbReference type="EMBL" id="QER66881.1"/>
    </source>
</evidence>
<dbReference type="Proteomes" id="UP000325295">
    <property type="component" value="Chromosome"/>
</dbReference>
<sequence length="495" mass="51286">MRNDYRKVSSKNMIGREEKTSFGYKMYKDGKKLVFAGIVGFSLIGFGVVAQADELPAASVNTEVSATPVSGAVDTNSAAVSDVAPINVDSNTADVVVNPTSESLLKPEVLLSDSAQVEEITTPIVPASTVAEPVAQSAQSTESAAADQIDPNAAVTTTTQQGVQAGVNDLNAMRAATRNYPYQYEDPGNSLPAVQVNGDLNAWAQVRANELSAIGKLSHADLANGRPGWVTPQNLLDAPNYIDGTIAHGPEALYMQITTKSNGSFVAKGEADAMKAAIDFWTEEANDNYDNAGHYLTEVSPLANIAGFAYSYNPATGAEIIVMELGYVKPETHYAPATSQPVGHVNGRTVAPVAHVFNGSQPVGSVSSIQSDTSYAAASQNGIAQGVGLPGILTSVADQLVGDEVVGESGVVANDAQVGIVGGVAEGQTDNQTTDSKSGTQVISTNPASTATHKSATQDSQRRGQIMTIVVMVTVAVVAALGAALGLKKKTDDQD</sequence>
<evidence type="ECO:0000259" key="4">
    <source>
        <dbReference type="Pfam" id="PF00188"/>
    </source>
</evidence>
<keyword evidence="3" id="KW-0472">Membrane</keyword>
<keyword evidence="6" id="KW-1185">Reference proteome</keyword>
<evidence type="ECO:0000256" key="3">
    <source>
        <dbReference type="SAM" id="Phobius"/>
    </source>
</evidence>
<dbReference type="Gene3D" id="3.40.33.10">
    <property type="entry name" value="CAP"/>
    <property type="match status" value="1"/>
</dbReference>
<dbReference type="EMBL" id="CP043939">
    <property type="protein sequence ID" value="QER66881.1"/>
    <property type="molecule type" value="Genomic_DNA"/>
</dbReference>
<dbReference type="OrthoDB" id="2329348at2"/>
<evidence type="ECO:0000256" key="2">
    <source>
        <dbReference type="SAM" id="MobiDB-lite"/>
    </source>
</evidence>
<dbReference type="InterPro" id="IPR014044">
    <property type="entry name" value="CAP_dom"/>
</dbReference>
<reference evidence="5 6" key="1">
    <citation type="submission" date="2019-09" db="EMBL/GenBank/DDBJ databases">
        <title>Complete Genome Sequence of Lactobacillus nenjiangensis SH-Y15, isolated from sauerkraut.</title>
        <authorList>
            <person name="Yang H."/>
        </authorList>
    </citation>
    <scope>NUCLEOTIDE SEQUENCE [LARGE SCALE GENOMIC DNA]</scope>
    <source>
        <strain evidence="5 6">SH-Y15</strain>
    </source>
</reference>
<keyword evidence="3" id="KW-0812">Transmembrane</keyword>
<dbReference type="SUPFAM" id="SSF55797">
    <property type="entry name" value="PR-1-like"/>
    <property type="match status" value="1"/>
</dbReference>
<keyword evidence="3" id="KW-1133">Transmembrane helix</keyword>
<proteinExistence type="predicted"/>
<accession>A0A5P1X353</accession>
<feature type="domain" description="SCP" evidence="4">
    <location>
        <begin position="168"/>
        <end position="323"/>
    </location>
</feature>
<dbReference type="InterPro" id="IPR022263">
    <property type="entry name" value="KxYKxGKxW"/>
</dbReference>
<dbReference type="NCBIfam" id="TIGR03715">
    <property type="entry name" value="KxYKxGKxW"/>
    <property type="match status" value="1"/>
</dbReference>
<gene>
    <name evidence="5" type="ORF">F0161_02650</name>
</gene>
<dbReference type="KEGG" id="lnn:F0161_02650"/>
<name>A0A5P1X353_9LACO</name>
<dbReference type="Pfam" id="PF00188">
    <property type="entry name" value="CAP"/>
    <property type="match status" value="1"/>
</dbReference>
<evidence type="ECO:0000256" key="1">
    <source>
        <dbReference type="ARBA" id="ARBA00022729"/>
    </source>
</evidence>
<evidence type="ECO:0000313" key="6">
    <source>
        <dbReference type="Proteomes" id="UP000325295"/>
    </source>
</evidence>
<dbReference type="RefSeq" id="WP_150203636.1">
    <property type="nucleotide sequence ID" value="NZ_CP043939.1"/>
</dbReference>
<feature type="compositionally biased region" description="Polar residues" evidence="2">
    <location>
        <begin position="428"/>
        <end position="459"/>
    </location>
</feature>
<feature type="region of interest" description="Disordered" evidence="2">
    <location>
        <begin position="424"/>
        <end position="460"/>
    </location>
</feature>
<dbReference type="AlphaFoldDB" id="A0A5P1X353"/>
<dbReference type="InterPro" id="IPR035940">
    <property type="entry name" value="CAP_sf"/>
</dbReference>
<dbReference type="Pfam" id="PF19258">
    <property type="entry name" value="KxYKxGKxW_sig"/>
    <property type="match status" value="1"/>
</dbReference>